<evidence type="ECO:0000256" key="5">
    <source>
        <dbReference type="PROSITE-ProRule" id="PRU10007"/>
    </source>
</evidence>
<dbReference type="PANTHER" id="PTHR43570">
    <property type="entry name" value="ALDEHYDE DEHYDROGENASE"/>
    <property type="match status" value="1"/>
</dbReference>
<dbReference type="Gene3D" id="3.40.605.10">
    <property type="entry name" value="Aldehyde Dehydrogenase, Chain A, domain 1"/>
    <property type="match status" value="1"/>
</dbReference>
<dbReference type="GO" id="GO:0005737">
    <property type="term" value="C:cytoplasm"/>
    <property type="evidence" value="ECO:0007669"/>
    <property type="project" value="TreeGrafter"/>
</dbReference>
<comment type="similarity">
    <text evidence="1 3 6">Belongs to the aldehyde dehydrogenase family.</text>
</comment>
<organism evidence="8">
    <name type="scientific">Saccharomyces paradoxus</name>
    <name type="common">Yeast</name>
    <name type="synonym">Saccharomyces douglasii</name>
    <dbReference type="NCBI Taxonomy" id="27291"/>
    <lineage>
        <taxon>Eukaryota</taxon>
        <taxon>Fungi</taxon>
        <taxon>Dikarya</taxon>
        <taxon>Ascomycota</taxon>
        <taxon>Saccharomycotina</taxon>
        <taxon>Saccharomycetes</taxon>
        <taxon>Saccharomycetales</taxon>
        <taxon>Saccharomycetaceae</taxon>
        <taxon>Saccharomyces</taxon>
    </lineage>
</organism>
<dbReference type="SUPFAM" id="SSF53720">
    <property type="entry name" value="ALDH-like"/>
    <property type="match status" value="1"/>
</dbReference>
<name>A0A8B8UXG0_SACPA</name>
<reference evidence="8" key="3">
    <citation type="submission" date="2025-07" db="EMBL/GenBank/DDBJ databases">
        <authorList>
            <consortium name="NCBI Genome Project"/>
        </authorList>
    </citation>
    <scope>NUCLEOTIDE SEQUENCE</scope>
    <source>
        <strain evidence="8">CBS432</strain>
    </source>
</reference>
<keyword evidence="2 3" id="KW-0560">Oxidoreductase</keyword>
<reference evidence="8" key="2">
    <citation type="submission" date="2020-01" db="EMBL/GenBank/DDBJ databases">
        <title>Population-level Yeast Reference Genomes.</title>
        <authorList>
            <person name="Yue J.-X."/>
        </authorList>
    </citation>
    <scope>NUCLEOTIDE SEQUENCE</scope>
    <source>
        <strain evidence="8">CBS432</strain>
    </source>
</reference>
<feature type="active site" evidence="4">
    <location>
        <position position="273"/>
    </location>
</feature>
<dbReference type="InterPro" id="IPR029510">
    <property type="entry name" value="Ald_DH_CS_GLU"/>
</dbReference>
<reference evidence="8" key="1">
    <citation type="journal article" date="2017" name="Nat. Genet.">
        <title>Contrasting evolutionary genome dynamics between domesticated and wild yeasts.</title>
        <authorList>
            <person name="Yue J.X."/>
            <person name="Li J."/>
            <person name="Aigrain L."/>
            <person name="Hallin J."/>
            <person name="Persson K."/>
            <person name="Oliver K."/>
            <person name="Bergstrom A."/>
            <person name="Coupland P."/>
            <person name="Warringer J."/>
            <person name="Lagomarsino M.C."/>
            <person name="Fischer G."/>
            <person name="Durbin R."/>
            <person name="Liti G."/>
        </authorList>
    </citation>
    <scope>NUCLEOTIDE SEQUENCE</scope>
    <source>
        <strain evidence="8">CBS432</strain>
    </source>
</reference>
<dbReference type="VEuPathDB" id="FungiDB:SPAR_M02260"/>
<evidence type="ECO:0000256" key="1">
    <source>
        <dbReference type="ARBA" id="ARBA00009986"/>
    </source>
</evidence>
<evidence type="ECO:0000256" key="3">
    <source>
        <dbReference type="PIRNR" id="PIRNR036492"/>
    </source>
</evidence>
<proteinExistence type="inferred from homology"/>
<dbReference type="GeneID" id="54632803"/>
<dbReference type="InterPro" id="IPR016162">
    <property type="entry name" value="Ald_DH_N"/>
</dbReference>
<dbReference type="PIRSF" id="PIRSF036492">
    <property type="entry name" value="ALDH"/>
    <property type="match status" value="1"/>
</dbReference>
<dbReference type="InterPro" id="IPR016161">
    <property type="entry name" value="Ald_DH/histidinol_DH"/>
</dbReference>
<dbReference type="InterPro" id="IPR012394">
    <property type="entry name" value="Aldehyde_DH_NAD(P)"/>
</dbReference>
<dbReference type="OrthoDB" id="440325at2759"/>
<accession>A0A8B8UXG0</accession>
<evidence type="ECO:0000256" key="4">
    <source>
        <dbReference type="PIRSR" id="PIRSR036492-1"/>
    </source>
</evidence>
<feature type="domain" description="Aldehyde dehydrogenase" evidence="7">
    <location>
        <begin position="43"/>
        <end position="463"/>
    </location>
</feature>
<dbReference type="Pfam" id="PF00171">
    <property type="entry name" value="Aldedh"/>
    <property type="match status" value="1"/>
</dbReference>
<sequence>MSNSGSKILNYTPVSKIDEKIETSRNFFFEKQLKLSHESNPRKKDLEFRELQLKKLYYAVKDHEEELIDAMYKDFHRTKVESVLNETTKLMNDILHLIEILPKMMKTRKVSDSSPPFMFGKTVVEKISRGSVLIIAPFNFPLLLALGPLAAALAAGNTIVLKPSELTPHTAVVIENMLATAGFPSGLIQVVQGAIDETTRLLDCGKFDLIFYTGSPRVGSVVAEKAAKSLTPCVLELGGKSPTFITGNFKAKNIKTALKRIFFGAFGNSGQICVSPDYLLVHKSIYPKVIEECKTVLNEFYPDFDEHTDYTRMIHEAACKKTVGNINSTNGSKIVPSKISIGPDAEDLCLVPPTVVYNIDWDDPLMRQENFAPVLPIIEYDDLDETISKIIKEHDTPLVQYIFSDSQTEIDRILTRLRSGGCVVDDTVIHVGITDAPFGGIGNSGYGNYGGFHGFNTFSHERTIFKQPYWNDFTLFMRYPPNNTQKEKLIRFAMERKPWFDRKGNNKWGLRQYFSLSAAVILISTIYAHFSS</sequence>
<evidence type="ECO:0000256" key="2">
    <source>
        <dbReference type="ARBA" id="ARBA00023002"/>
    </source>
</evidence>
<dbReference type="Gene3D" id="3.40.309.10">
    <property type="entry name" value="Aldehyde Dehydrogenase, Chain A, domain 2"/>
    <property type="match status" value="1"/>
</dbReference>
<evidence type="ECO:0000313" key="8">
    <source>
        <dbReference type="RefSeq" id="XP_033768413.1"/>
    </source>
</evidence>
<evidence type="ECO:0000259" key="7">
    <source>
        <dbReference type="Pfam" id="PF00171"/>
    </source>
</evidence>
<dbReference type="GO" id="GO:0004029">
    <property type="term" value="F:aldehyde dehydrogenase (NAD+) activity"/>
    <property type="evidence" value="ECO:0007669"/>
    <property type="project" value="TreeGrafter"/>
</dbReference>
<dbReference type="AlphaFoldDB" id="A0A8B8UXG0"/>
<dbReference type="RefSeq" id="XP_033768413.1">
    <property type="nucleotide sequence ID" value="XM_033912522.1"/>
</dbReference>
<gene>
    <name evidence="8" type="primary">HFD1</name>
    <name evidence="8" type="ORF">SPAR_M02260</name>
</gene>
<dbReference type="PROSITE" id="PS00687">
    <property type="entry name" value="ALDEHYDE_DEHYDR_GLU"/>
    <property type="match status" value="1"/>
</dbReference>
<reference evidence="8" key="4">
    <citation type="submission" date="2025-08" db="UniProtKB">
        <authorList>
            <consortium name="RefSeq"/>
        </authorList>
    </citation>
    <scope>IDENTIFICATION</scope>
    <source>
        <strain evidence="8">CBS432</strain>
    </source>
</reference>
<protein>
    <recommendedName>
        <fullName evidence="3">Aldehyde dehydrogenase</fullName>
    </recommendedName>
</protein>
<dbReference type="KEGG" id="spao:SPAR_M02260"/>
<dbReference type="InterPro" id="IPR016163">
    <property type="entry name" value="Ald_DH_C"/>
</dbReference>
<feature type="active site" evidence="4 5">
    <location>
        <position position="236"/>
    </location>
</feature>
<dbReference type="InterPro" id="IPR015590">
    <property type="entry name" value="Aldehyde_DH_dom"/>
</dbReference>
<evidence type="ECO:0000256" key="6">
    <source>
        <dbReference type="RuleBase" id="RU003345"/>
    </source>
</evidence>
<dbReference type="GO" id="GO:0006081">
    <property type="term" value="P:aldehyde metabolic process"/>
    <property type="evidence" value="ECO:0007669"/>
    <property type="project" value="InterPro"/>
</dbReference>
<dbReference type="PANTHER" id="PTHR43570:SF16">
    <property type="entry name" value="ALDEHYDE DEHYDROGENASE TYPE III, ISOFORM Q"/>
    <property type="match status" value="1"/>
</dbReference>